<dbReference type="EMBL" id="RBNJ01025641">
    <property type="protein sequence ID" value="RUS15374.1"/>
    <property type="molecule type" value="Genomic_DNA"/>
</dbReference>
<keyword evidence="1" id="KW-0812">Transmembrane</keyword>
<keyword evidence="1" id="KW-0472">Membrane</keyword>
<gene>
    <name evidence="2" type="ORF">BC938DRAFT_476975</name>
</gene>
<keyword evidence="3" id="KW-1185">Reference proteome</keyword>
<keyword evidence="1" id="KW-1133">Transmembrane helix</keyword>
<comment type="caution">
    <text evidence="2">The sequence shown here is derived from an EMBL/GenBank/DDBJ whole genome shotgun (WGS) entry which is preliminary data.</text>
</comment>
<reference evidence="2 3" key="1">
    <citation type="journal article" date="2018" name="New Phytol.">
        <title>Phylogenomics of Endogonaceae and evolution of mycorrhizas within Mucoromycota.</title>
        <authorList>
            <person name="Chang Y."/>
            <person name="Desiro A."/>
            <person name="Na H."/>
            <person name="Sandor L."/>
            <person name="Lipzen A."/>
            <person name="Clum A."/>
            <person name="Barry K."/>
            <person name="Grigoriev I.V."/>
            <person name="Martin F.M."/>
            <person name="Stajich J.E."/>
            <person name="Smith M.E."/>
            <person name="Bonito G."/>
            <person name="Spatafora J.W."/>
        </authorList>
    </citation>
    <scope>NUCLEOTIDE SEQUENCE [LARGE SCALE GENOMIC DNA]</scope>
    <source>
        <strain evidence="2 3">AD002</strain>
    </source>
</reference>
<name>A0A433PCW4_9FUNG</name>
<evidence type="ECO:0000313" key="2">
    <source>
        <dbReference type="EMBL" id="RUS15374.1"/>
    </source>
</evidence>
<protein>
    <submittedName>
        <fullName evidence="2">Uncharacterized protein</fullName>
    </submittedName>
</protein>
<feature type="non-terminal residue" evidence="2">
    <location>
        <position position="119"/>
    </location>
</feature>
<dbReference type="Proteomes" id="UP000274822">
    <property type="component" value="Unassembled WGS sequence"/>
</dbReference>
<sequence>MCVTLQGSSHYYAKEPRISIYTLTIQIQSPLPRSCDSPGCGHGRRCLAFSARRYRAFVFRWCLRLRVGRCRAYAPHFFVIVRASFRRRRCAPQASFRRRGCFFLSFVAGVLVGMAVLLC</sequence>
<feature type="transmembrane region" description="Helical" evidence="1">
    <location>
        <begin position="96"/>
        <end position="118"/>
    </location>
</feature>
<evidence type="ECO:0000256" key="1">
    <source>
        <dbReference type="SAM" id="Phobius"/>
    </source>
</evidence>
<dbReference type="AlphaFoldDB" id="A0A433PCW4"/>
<organism evidence="2 3">
    <name type="scientific">Jimgerdemannia flammicorona</name>
    <dbReference type="NCBI Taxonomy" id="994334"/>
    <lineage>
        <taxon>Eukaryota</taxon>
        <taxon>Fungi</taxon>
        <taxon>Fungi incertae sedis</taxon>
        <taxon>Mucoromycota</taxon>
        <taxon>Mucoromycotina</taxon>
        <taxon>Endogonomycetes</taxon>
        <taxon>Endogonales</taxon>
        <taxon>Endogonaceae</taxon>
        <taxon>Jimgerdemannia</taxon>
    </lineage>
</organism>
<evidence type="ECO:0000313" key="3">
    <source>
        <dbReference type="Proteomes" id="UP000274822"/>
    </source>
</evidence>
<accession>A0A433PCW4</accession>
<proteinExistence type="predicted"/>